<dbReference type="PANTHER" id="PTHR11986:SF79">
    <property type="entry name" value="ACETYLORNITHINE AMINOTRANSFERASE, MITOCHONDRIAL"/>
    <property type="match status" value="1"/>
</dbReference>
<evidence type="ECO:0000256" key="1">
    <source>
        <dbReference type="ARBA" id="ARBA00001933"/>
    </source>
</evidence>
<protein>
    <submittedName>
        <fullName evidence="8">Aspartate aminotransferase family protein</fullName>
    </submittedName>
</protein>
<dbReference type="Pfam" id="PF00202">
    <property type="entry name" value="Aminotran_3"/>
    <property type="match status" value="1"/>
</dbReference>
<keyword evidence="2 8" id="KW-0032">Aminotransferase</keyword>
<keyword evidence="4" id="KW-0808">Transferase</keyword>
<dbReference type="GO" id="GO:0030170">
    <property type="term" value="F:pyridoxal phosphate binding"/>
    <property type="evidence" value="ECO:0007669"/>
    <property type="project" value="InterPro"/>
</dbReference>
<dbReference type="AlphaFoldDB" id="A0A9X3S881"/>
<dbReference type="GO" id="GO:0042802">
    <property type="term" value="F:identical protein binding"/>
    <property type="evidence" value="ECO:0007669"/>
    <property type="project" value="TreeGrafter"/>
</dbReference>
<proteinExistence type="inferred from homology"/>
<dbReference type="FunFam" id="3.40.640.10:FF:000004">
    <property type="entry name" value="Acetylornithine aminotransferase"/>
    <property type="match status" value="1"/>
</dbReference>
<dbReference type="PIRSF" id="PIRSF000521">
    <property type="entry name" value="Transaminase_4ab_Lys_Orn"/>
    <property type="match status" value="1"/>
</dbReference>
<dbReference type="InterPro" id="IPR015422">
    <property type="entry name" value="PyrdxlP-dep_Trfase_small"/>
</dbReference>
<evidence type="ECO:0000256" key="6">
    <source>
        <dbReference type="ARBA" id="ARBA00029440"/>
    </source>
</evidence>
<comment type="cofactor">
    <cofactor evidence="1">
        <name>pyridoxal 5'-phosphate</name>
        <dbReference type="ChEBI" id="CHEBI:597326"/>
    </cofactor>
</comment>
<dbReference type="SUPFAM" id="SSF53383">
    <property type="entry name" value="PLP-dependent transferases"/>
    <property type="match status" value="1"/>
</dbReference>
<reference evidence="8" key="1">
    <citation type="submission" date="2022-10" db="EMBL/GenBank/DDBJ databases">
        <title>The WGS of Solirubrobacter ginsenosidimutans DSM 21036.</title>
        <authorList>
            <person name="Jiang Z."/>
        </authorList>
    </citation>
    <scope>NUCLEOTIDE SEQUENCE</scope>
    <source>
        <strain evidence="8">DSM 21036</strain>
    </source>
</reference>
<dbReference type="PROSITE" id="PS00600">
    <property type="entry name" value="AA_TRANSFER_CLASS_3"/>
    <property type="match status" value="1"/>
</dbReference>
<sequence>MTLAPTYARYDVTFQSGSGCVLTDSDGVEYLDFLSGIAVNNLGHCHPAVVSAVQEQVGRLMHVSNLFYNAPNVELASRLASRSLGGVVFFCNSGAEANEAALKLVRKARPRGDIIVAHNAFHGRTYGALSATPQEAKQAPFAPLVPGFIAVPAHEIPSLVGAGTAAVLIEPVQGESGVNIMDPALLAAIRSACDAAGAALVFDEVQTGMGRTGTLWAYEQVGVVPDAMTLAKGLGGGLPIGALVIGERLKDVFAPGDHGSTFAGGPVVSSAALAVLDVIDDEAFLAGVREQGERLLEGLRELPGVLSARGRGLMVAAEVAGGAPELAKRALLEERLIINATGPTTLRFLPPLIVTAEQVDDALARIRKLLS</sequence>
<name>A0A9X3S881_9ACTN</name>
<evidence type="ECO:0000256" key="2">
    <source>
        <dbReference type="ARBA" id="ARBA00022576"/>
    </source>
</evidence>
<gene>
    <name evidence="8" type="ORF">OM076_28120</name>
</gene>
<evidence type="ECO:0000313" key="9">
    <source>
        <dbReference type="Proteomes" id="UP001149140"/>
    </source>
</evidence>
<comment type="caution">
    <text evidence="8">The sequence shown here is derived from an EMBL/GenBank/DDBJ whole genome shotgun (WGS) entry which is preliminary data.</text>
</comment>
<dbReference type="NCBIfam" id="NF002325">
    <property type="entry name" value="PRK01278.1"/>
    <property type="match status" value="1"/>
</dbReference>
<dbReference type="Gene3D" id="3.40.640.10">
    <property type="entry name" value="Type I PLP-dependent aspartate aminotransferase-like (Major domain)"/>
    <property type="match status" value="1"/>
</dbReference>
<dbReference type="InterPro" id="IPR004636">
    <property type="entry name" value="AcOrn/SuccOrn_fam"/>
</dbReference>
<dbReference type="RefSeq" id="WP_270043423.1">
    <property type="nucleotide sequence ID" value="NZ_JAPDOD010000031.1"/>
</dbReference>
<accession>A0A9X3S881</accession>
<dbReference type="Proteomes" id="UP001149140">
    <property type="component" value="Unassembled WGS sequence"/>
</dbReference>
<dbReference type="InterPro" id="IPR015424">
    <property type="entry name" value="PyrdxlP-dep_Trfase"/>
</dbReference>
<dbReference type="InterPro" id="IPR050103">
    <property type="entry name" value="Class-III_PLP-dep_AT"/>
</dbReference>
<evidence type="ECO:0000256" key="3">
    <source>
        <dbReference type="ARBA" id="ARBA00022605"/>
    </source>
</evidence>
<evidence type="ECO:0000256" key="5">
    <source>
        <dbReference type="ARBA" id="ARBA00022898"/>
    </source>
</evidence>
<evidence type="ECO:0000256" key="7">
    <source>
        <dbReference type="RuleBase" id="RU003560"/>
    </source>
</evidence>
<dbReference type="PANTHER" id="PTHR11986">
    <property type="entry name" value="AMINOTRANSFERASE CLASS III"/>
    <property type="match status" value="1"/>
</dbReference>
<dbReference type="NCBIfam" id="TIGR00707">
    <property type="entry name" value="argD"/>
    <property type="match status" value="1"/>
</dbReference>
<dbReference type="InterPro" id="IPR049704">
    <property type="entry name" value="Aminotrans_3_PPA_site"/>
</dbReference>
<evidence type="ECO:0000313" key="8">
    <source>
        <dbReference type="EMBL" id="MDA0164173.1"/>
    </source>
</evidence>
<dbReference type="GO" id="GO:0006526">
    <property type="term" value="P:L-arginine biosynthetic process"/>
    <property type="evidence" value="ECO:0007669"/>
    <property type="project" value="UniProtKB-ARBA"/>
</dbReference>
<keyword evidence="5 7" id="KW-0663">Pyridoxal phosphate</keyword>
<comment type="similarity">
    <text evidence="7">Belongs to the class-III pyridoxal-phosphate-dependent aminotransferase family.</text>
</comment>
<keyword evidence="3" id="KW-0028">Amino-acid biosynthesis</keyword>
<dbReference type="CDD" id="cd00610">
    <property type="entry name" value="OAT_like"/>
    <property type="match status" value="1"/>
</dbReference>
<dbReference type="InterPro" id="IPR005814">
    <property type="entry name" value="Aminotrans_3"/>
</dbReference>
<dbReference type="InterPro" id="IPR015421">
    <property type="entry name" value="PyrdxlP-dep_Trfase_major"/>
</dbReference>
<dbReference type="EMBL" id="JAPDOD010000031">
    <property type="protein sequence ID" value="MDA0164173.1"/>
    <property type="molecule type" value="Genomic_DNA"/>
</dbReference>
<evidence type="ECO:0000256" key="4">
    <source>
        <dbReference type="ARBA" id="ARBA00022679"/>
    </source>
</evidence>
<organism evidence="8 9">
    <name type="scientific">Solirubrobacter ginsenosidimutans</name>
    <dbReference type="NCBI Taxonomy" id="490573"/>
    <lineage>
        <taxon>Bacteria</taxon>
        <taxon>Bacillati</taxon>
        <taxon>Actinomycetota</taxon>
        <taxon>Thermoleophilia</taxon>
        <taxon>Solirubrobacterales</taxon>
        <taxon>Solirubrobacteraceae</taxon>
        <taxon>Solirubrobacter</taxon>
    </lineage>
</organism>
<keyword evidence="9" id="KW-1185">Reference proteome</keyword>
<dbReference type="GO" id="GO:0008483">
    <property type="term" value="F:transaminase activity"/>
    <property type="evidence" value="ECO:0007669"/>
    <property type="project" value="UniProtKB-KW"/>
</dbReference>
<dbReference type="Gene3D" id="3.90.1150.10">
    <property type="entry name" value="Aspartate Aminotransferase, domain 1"/>
    <property type="match status" value="1"/>
</dbReference>
<comment type="pathway">
    <text evidence="6">Amino-acid biosynthesis.</text>
</comment>